<dbReference type="AlphaFoldDB" id="A0A7V8FN41"/>
<evidence type="ECO:0000313" key="6">
    <source>
        <dbReference type="Proteomes" id="UP000461670"/>
    </source>
</evidence>
<protein>
    <recommendedName>
        <fullName evidence="1">diguanylate cyclase</fullName>
        <ecNumber evidence="1">2.7.7.65</ecNumber>
    </recommendedName>
</protein>
<dbReference type="Proteomes" id="UP000461670">
    <property type="component" value="Unassembled WGS sequence"/>
</dbReference>
<dbReference type="InterPro" id="IPR043128">
    <property type="entry name" value="Rev_trsase/Diguanyl_cyclase"/>
</dbReference>
<feature type="transmembrane region" description="Helical" evidence="3">
    <location>
        <begin position="48"/>
        <end position="69"/>
    </location>
</feature>
<dbReference type="SMART" id="SM00267">
    <property type="entry name" value="GGDEF"/>
    <property type="match status" value="1"/>
</dbReference>
<reference evidence="6" key="1">
    <citation type="journal article" date="2020" name="MBio">
        <title>Horizontal gene transfer to a defensive symbiont with a reduced genome amongst a multipartite beetle microbiome.</title>
        <authorList>
            <person name="Waterworth S.C."/>
            <person name="Florez L.V."/>
            <person name="Rees E.R."/>
            <person name="Hertweck C."/>
            <person name="Kaltenpoth M."/>
            <person name="Kwan J.C."/>
        </authorList>
    </citation>
    <scope>NUCLEOTIDE SEQUENCE [LARGE SCALE GENOMIC DNA]</scope>
</reference>
<feature type="transmembrane region" description="Helical" evidence="3">
    <location>
        <begin position="138"/>
        <end position="157"/>
    </location>
</feature>
<dbReference type="PANTHER" id="PTHR45138:SF9">
    <property type="entry name" value="DIGUANYLATE CYCLASE DGCM-RELATED"/>
    <property type="match status" value="1"/>
</dbReference>
<keyword evidence="3" id="KW-1133">Transmembrane helix</keyword>
<organism evidence="5 6">
    <name type="scientific">Paracidovorax wautersii</name>
    <dbReference type="NCBI Taxonomy" id="1177982"/>
    <lineage>
        <taxon>Bacteria</taxon>
        <taxon>Pseudomonadati</taxon>
        <taxon>Pseudomonadota</taxon>
        <taxon>Betaproteobacteria</taxon>
        <taxon>Burkholderiales</taxon>
        <taxon>Comamonadaceae</taxon>
        <taxon>Paracidovorax</taxon>
    </lineage>
</organism>
<evidence type="ECO:0000259" key="4">
    <source>
        <dbReference type="PROSITE" id="PS50887"/>
    </source>
</evidence>
<sequence>MASTQHDPAPPRTGRLAPLLYNLRDTASSSHHSPDFELIRGEYLRTRILLVGIAFALLAPLWIGVDYLLLPPGSFAAAAVGRVLMAAGLLGTVAYAQRSRHQPQRVRRALVALLAVPALFCMGLLACAAGPAMEAAGYGFAPLLLVAVLGVFPLTLIESLSMGLVLLAVQVLASLLLGQLLSPHAWQNLWLMAVLLLIAAAANHSQISTLLRLYRQASLDPLTQLLNRGHLHEQLGAIAARRAQQHAAGLRPAPLAMLMFDLDHFKSINDTYGHAVGDQVLVAFARTLRRSLPPPPGICARYGGEEFCAVLPATSLAQALALAEQIRASCHAHPLTLPDGRQIDCTVSIGATALRDGETFDALLQRADQLLYQAKYSGRDRVDSNA</sequence>
<dbReference type="PANTHER" id="PTHR45138">
    <property type="entry name" value="REGULATORY COMPONENTS OF SENSORY TRANSDUCTION SYSTEM"/>
    <property type="match status" value="1"/>
</dbReference>
<feature type="domain" description="GGDEF" evidence="4">
    <location>
        <begin position="253"/>
        <end position="386"/>
    </location>
</feature>
<feature type="transmembrane region" description="Helical" evidence="3">
    <location>
        <begin position="75"/>
        <end position="97"/>
    </location>
</feature>
<evidence type="ECO:0000256" key="2">
    <source>
        <dbReference type="ARBA" id="ARBA00034247"/>
    </source>
</evidence>
<dbReference type="Pfam" id="PF00990">
    <property type="entry name" value="GGDEF"/>
    <property type="match status" value="1"/>
</dbReference>
<dbReference type="GO" id="GO:0052621">
    <property type="term" value="F:diguanylate cyclase activity"/>
    <property type="evidence" value="ECO:0007669"/>
    <property type="project" value="UniProtKB-EC"/>
</dbReference>
<dbReference type="EC" id="2.7.7.65" evidence="1"/>
<dbReference type="GO" id="GO:0043709">
    <property type="term" value="P:cell adhesion involved in single-species biofilm formation"/>
    <property type="evidence" value="ECO:0007669"/>
    <property type="project" value="TreeGrafter"/>
</dbReference>
<dbReference type="InterPro" id="IPR050469">
    <property type="entry name" value="Diguanylate_Cyclase"/>
</dbReference>
<comment type="caution">
    <text evidence="5">The sequence shown here is derived from an EMBL/GenBank/DDBJ whole genome shotgun (WGS) entry which is preliminary data.</text>
</comment>
<dbReference type="SUPFAM" id="SSF55073">
    <property type="entry name" value="Nucleotide cyclase"/>
    <property type="match status" value="1"/>
</dbReference>
<dbReference type="CDD" id="cd01949">
    <property type="entry name" value="GGDEF"/>
    <property type="match status" value="1"/>
</dbReference>
<keyword evidence="3" id="KW-0472">Membrane</keyword>
<dbReference type="Gene3D" id="3.30.70.270">
    <property type="match status" value="1"/>
</dbReference>
<dbReference type="GO" id="GO:0005886">
    <property type="term" value="C:plasma membrane"/>
    <property type="evidence" value="ECO:0007669"/>
    <property type="project" value="TreeGrafter"/>
</dbReference>
<evidence type="ECO:0000313" key="5">
    <source>
        <dbReference type="EMBL" id="KAF1020645.1"/>
    </source>
</evidence>
<proteinExistence type="predicted"/>
<dbReference type="GO" id="GO:1902201">
    <property type="term" value="P:negative regulation of bacterial-type flagellum-dependent cell motility"/>
    <property type="evidence" value="ECO:0007669"/>
    <property type="project" value="TreeGrafter"/>
</dbReference>
<feature type="transmembrane region" description="Helical" evidence="3">
    <location>
        <begin position="164"/>
        <end position="182"/>
    </location>
</feature>
<accession>A0A7V8FN41</accession>
<dbReference type="NCBIfam" id="TIGR00254">
    <property type="entry name" value="GGDEF"/>
    <property type="match status" value="1"/>
</dbReference>
<dbReference type="InterPro" id="IPR000160">
    <property type="entry name" value="GGDEF_dom"/>
</dbReference>
<feature type="transmembrane region" description="Helical" evidence="3">
    <location>
        <begin position="109"/>
        <end position="132"/>
    </location>
</feature>
<dbReference type="InterPro" id="IPR029787">
    <property type="entry name" value="Nucleotide_cyclase"/>
</dbReference>
<dbReference type="FunFam" id="3.30.70.270:FF:000001">
    <property type="entry name" value="Diguanylate cyclase domain protein"/>
    <property type="match status" value="1"/>
</dbReference>
<comment type="catalytic activity">
    <reaction evidence="2">
        <text>2 GTP = 3',3'-c-di-GMP + 2 diphosphate</text>
        <dbReference type="Rhea" id="RHEA:24898"/>
        <dbReference type="ChEBI" id="CHEBI:33019"/>
        <dbReference type="ChEBI" id="CHEBI:37565"/>
        <dbReference type="ChEBI" id="CHEBI:58805"/>
        <dbReference type="EC" id="2.7.7.65"/>
    </reaction>
</comment>
<dbReference type="EMBL" id="WNDQ01000032">
    <property type="protein sequence ID" value="KAF1020645.1"/>
    <property type="molecule type" value="Genomic_DNA"/>
</dbReference>
<evidence type="ECO:0000256" key="1">
    <source>
        <dbReference type="ARBA" id="ARBA00012528"/>
    </source>
</evidence>
<evidence type="ECO:0000256" key="3">
    <source>
        <dbReference type="SAM" id="Phobius"/>
    </source>
</evidence>
<gene>
    <name evidence="5" type="primary">pleD_2</name>
    <name evidence="5" type="ORF">GAK30_02349</name>
</gene>
<name>A0A7V8FN41_9BURK</name>
<dbReference type="PROSITE" id="PS50887">
    <property type="entry name" value="GGDEF"/>
    <property type="match status" value="1"/>
</dbReference>
<keyword evidence="3" id="KW-0812">Transmembrane</keyword>